<comment type="caution">
    <text evidence="1">The sequence shown here is derived from an EMBL/GenBank/DDBJ whole genome shotgun (WGS) entry which is preliminary data.</text>
</comment>
<gene>
    <name evidence="1" type="ORF">Tco_1094250</name>
</gene>
<evidence type="ECO:0000313" key="1">
    <source>
        <dbReference type="EMBL" id="GJT98732.1"/>
    </source>
</evidence>
<reference evidence="1" key="2">
    <citation type="submission" date="2022-01" db="EMBL/GenBank/DDBJ databases">
        <authorList>
            <person name="Yamashiro T."/>
            <person name="Shiraishi A."/>
            <person name="Satake H."/>
            <person name="Nakayama K."/>
        </authorList>
    </citation>
    <scope>NUCLEOTIDE SEQUENCE</scope>
</reference>
<proteinExistence type="predicted"/>
<protein>
    <submittedName>
        <fullName evidence="1">Uncharacterized protein</fullName>
    </submittedName>
</protein>
<dbReference type="Proteomes" id="UP001151760">
    <property type="component" value="Unassembled WGS sequence"/>
</dbReference>
<dbReference type="PANTHER" id="PTHR34222:SF88">
    <property type="entry name" value="ZINC FINGER, CCHC-TYPE"/>
    <property type="match status" value="1"/>
</dbReference>
<dbReference type="EMBL" id="BQNB010020703">
    <property type="protein sequence ID" value="GJT98732.1"/>
    <property type="molecule type" value="Genomic_DNA"/>
</dbReference>
<dbReference type="PANTHER" id="PTHR34222">
    <property type="entry name" value="GAG_PRE-INTEGRS DOMAIN-CONTAINING PROTEIN"/>
    <property type="match status" value="1"/>
</dbReference>
<keyword evidence="2" id="KW-1185">Reference proteome</keyword>
<organism evidence="1 2">
    <name type="scientific">Tanacetum coccineum</name>
    <dbReference type="NCBI Taxonomy" id="301880"/>
    <lineage>
        <taxon>Eukaryota</taxon>
        <taxon>Viridiplantae</taxon>
        <taxon>Streptophyta</taxon>
        <taxon>Embryophyta</taxon>
        <taxon>Tracheophyta</taxon>
        <taxon>Spermatophyta</taxon>
        <taxon>Magnoliopsida</taxon>
        <taxon>eudicotyledons</taxon>
        <taxon>Gunneridae</taxon>
        <taxon>Pentapetalae</taxon>
        <taxon>asterids</taxon>
        <taxon>campanulids</taxon>
        <taxon>Asterales</taxon>
        <taxon>Asteraceae</taxon>
        <taxon>Asteroideae</taxon>
        <taxon>Anthemideae</taxon>
        <taxon>Anthemidinae</taxon>
        <taxon>Tanacetum</taxon>
    </lineage>
</organism>
<accession>A0ABQ5IF61</accession>
<name>A0ABQ5IF61_9ASTR</name>
<reference evidence="1" key="1">
    <citation type="journal article" date="2022" name="Int. J. Mol. Sci.">
        <title>Draft Genome of Tanacetum Coccineum: Genomic Comparison of Closely Related Tanacetum-Family Plants.</title>
        <authorList>
            <person name="Yamashiro T."/>
            <person name="Shiraishi A."/>
            <person name="Nakayama K."/>
            <person name="Satake H."/>
        </authorList>
    </citation>
    <scope>NUCLEOTIDE SEQUENCE</scope>
</reference>
<evidence type="ECO:0000313" key="2">
    <source>
        <dbReference type="Proteomes" id="UP001151760"/>
    </source>
</evidence>
<sequence>MAGDDNKNEGESGCITYNSPYYLHQSDYPKQLHENRTPHESAAFKAFQRRNGLNKEIIRGKAVEERNKHCTECNKDGHTREGCFKLIGYPEWWPRKKGEKNKGKAACVKTETSPIPGLTYDDYQLFLKHFSGTGNSEGTKPVANMAHKEDEEGEWIFDSGCIEYITYLSNILVNKKVTHFEAPVVIPNGDSIPVKGKGE</sequence>